<proteinExistence type="predicted"/>
<dbReference type="GO" id="GO:0004427">
    <property type="term" value="F:inorganic diphosphate phosphatase activity"/>
    <property type="evidence" value="ECO:0007669"/>
    <property type="project" value="UniProtKB-EC"/>
</dbReference>
<keyword evidence="2" id="KW-1185">Reference proteome</keyword>
<gene>
    <name evidence="1" type="ORF">JCM19240_4793</name>
</gene>
<organism evidence="1 2">
    <name type="scientific">Vibrio maritimus</name>
    <dbReference type="NCBI Taxonomy" id="990268"/>
    <lineage>
        <taxon>Bacteria</taxon>
        <taxon>Pseudomonadati</taxon>
        <taxon>Pseudomonadota</taxon>
        <taxon>Gammaproteobacteria</taxon>
        <taxon>Vibrionales</taxon>
        <taxon>Vibrionaceae</taxon>
        <taxon>Vibrio</taxon>
    </lineage>
</organism>
<reference evidence="1 2" key="1">
    <citation type="submission" date="2014-09" db="EMBL/GenBank/DDBJ databases">
        <title>Vibrio maritimus JCM 19240. (C210) whole genome shotgun sequence.</title>
        <authorList>
            <person name="Sawabe T."/>
            <person name="Meirelles P."/>
            <person name="Nakanishi M."/>
            <person name="Sayaka M."/>
            <person name="Hattori M."/>
            <person name="Ohkuma M."/>
        </authorList>
    </citation>
    <scope>NUCLEOTIDE SEQUENCE [LARGE SCALE GENOMIC DNA]</scope>
    <source>
        <strain evidence="1 2">JCM 19240</strain>
    </source>
</reference>
<dbReference type="EC" id="3.6.1.1" evidence="1"/>
<dbReference type="EMBL" id="BBMT01000008">
    <property type="protein sequence ID" value="GAL35858.1"/>
    <property type="molecule type" value="Genomic_DNA"/>
</dbReference>
<dbReference type="AlphaFoldDB" id="A0A090T9A8"/>
<reference evidence="1 2" key="2">
    <citation type="submission" date="2014-09" db="EMBL/GenBank/DDBJ databases">
        <authorList>
            <consortium name="NBRP consortium"/>
            <person name="Sawabe T."/>
            <person name="Meirelles P."/>
            <person name="Nakanishi M."/>
            <person name="Sayaka M."/>
            <person name="Hattori M."/>
            <person name="Ohkuma M."/>
        </authorList>
    </citation>
    <scope>NUCLEOTIDE SEQUENCE [LARGE SCALE GENOMIC DNA]</scope>
    <source>
        <strain evidence="1 2">JCM 19240</strain>
    </source>
</reference>
<sequence>MSRAFDTSVTGDMLTLDGVTSRKRQIGPAIQNSIEQM</sequence>
<name>A0A090T9A8_9VIBR</name>
<keyword evidence="1" id="KW-0378">Hydrolase</keyword>
<protein>
    <submittedName>
        <fullName evidence="1">Manganese-dependent inorganic pyrophosphatase</fullName>
        <ecNumber evidence="1">3.6.1.1</ecNumber>
    </submittedName>
</protein>
<dbReference type="Proteomes" id="UP000029224">
    <property type="component" value="Unassembled WGS sequence"/>
</dbReference>
<evidence type="ECO:0000313" key="2">
    <source>
        <dbReference type="Proteomes" id="UP000029224"/>
    </source>
</evidence>
<evidence type="ECO:0000313" key="1">
    <source>
        <dbReference type="EMBL" id="GAL35858.1"/>
    </source>
</evidence>
<accession>A0A090T9A8</accession>
<dbReference type="Gene3D" id="3.10.310.20">
    <property type="entry name" value="DHHA2 domain"/>
    <property type="match status" value="1"/>
</dbReference>
<comment type="caution">
    <text evidence="1">The sequence shown here is derived from an EMBL/GenBank/DDBJ whole genome shotgun (WGS) entry which is preliminary data.</text>
</comment>
<dbReference type="InterPro" id="IPR038222">
    <property type="entry name" value="DHHA2_dom_sf"/>
</dbReference>